<dbReference type="InterPro" id="IPR016197">
    <property type="entry name" value="Chromo-like_dom_sf"/>
</dbReference>
<organism evidence="2 3">
    <name type="scientific">Armillaria borealis</name>
    <dbReference type="NCBI Taxonomy" id="47425"/>
    <lineage>
        <taxon>Eukaryota</taxon>
        <taxon>Fungi</taxon>
        <taxon>Dikarya</taxon>
        <taxon>Basidiomycota</taxon>
        <taxon>Agaricomycotina</taxon>
        <taxon>Agaricomycetes</taxon>
        <taxon>Agaricomycetidae</taxon>
        <taxon>Agaricales</taxon>
        <taxon>Marasmiineae</taxon>
        <taxon>Physalacriaceae</taxon>
        <taxon>Armillaria</taxon>
    </lineage>
</organism>
<dbReference type="Gene3D" id="2.40.50.40">
    <property type="match status" value="1"/>
</dbReference>
<gene>
    <name evidence="2" type="ORF">EV421DRAFT_1904873</name>
</gene>
<reference evidence="2" key="1">
    <citation type="submission" date="2023-06" db="EMBL/GenBank/DDBJ databases">
        <authorList>
            <consortium name="Lawrence Berkeley National Laboratory"/>
            <person name="Ahrendt S."/>
            <person name="Sahu N."/>
            <person name="Indic B."/>
            <person name="Wong-Bajracharya J."/>
            <person name="Merenyi Z."/>
            <person name="Ke H.-M."/>
            <person name="Monk M."/>
            <person name="Kocsube S."/>
            <person name="Drula E."/>
            <person name="Lipzen A."/>
            <person name="Balint B."/>
            <person name="Henrissat B."/>
            <person name="Andreopoulos B."/>
            <person name="Martin F.M."/>
            <person name="Harder C.B."/>
            <person name="Rigling D."/>
            <person name="Ford K.L."/>
            <person name="Foster G.D."/>
            <person name="Pangilinan J."/>
            <person name="Papanicolaou A."/>
            <person name="Barry K."/>
            <person name="LaButti K."/>
            <person name="Viragh M."/>
            <person name="Koriabine M."/>
            <person name="Yan M."/>
            <person name="Riley R."/>
            <person name="Champramary S."/>
            <person name="Plett K.L."/>
            <person name="Tsai I.J."/>
            <person name="Slot J."/>
            <person name="Sipos G."/>
            <person name="Plett J."/>
            <person name="Nagy L.G."/>
            <person name="Grigoriev I.V."/>
        </authorList>
    </citation>
    <scope>NUCLEOTIDE SEQUENCE</scope>
    <source>
        <strain evidence="2">FPL87.14</strain>
    </source>
</reference>
<feature type="region of interest" description="Disordered" evidence="1">
    <location>
        <begin position="309"/>
        <end position="362"/>
    </location>
</feature>
<evidence type="ECO:0000313" key="2">
    <source>
        <dbReference type="EMBL" id="KAK0441414.1"/>
    </source>
</evidence>
<evidence type="ECO:0000256" key="1">
    <source>
        <dbReference type="SAM" id="MobiDB-lite"/>
    </source>
</evidence>
<protein>
    <recommendedName>
        <fullName evidence="4">Chromo domain-containing protein</fullName>
    </recommendedName>
</protein>
<dbReference type="SUPFAM" id="SSF54160">
    <property type="entry name" value="Chromo domain-like"/>
    <property type="match status" value="1"/>
</dbReference>
<sequence length="392" mass="43602">MSEESSGEWAVEQIIGHSSSKMEALFQVKWKSGDVTWLPYEKTDHLDALSEYLDALGIENISQLRDSRIPAPGYSDSDEDVEEFRVSTLEISCSELPKPLRRHLKRWTPETLPTLTSCLPIPLLDSPSTMAPTYSTTKYNKDGTVAFEGILRKGNGIWEFTMGDTLEVYIVTDEEVDTMVEFSRMIHFGQFYSGVTPIPAAYAVFADVVNHSEYIVNACEVPDGDLTIEPHGEVLSIEHFFPTDDPFLTESTEDHIVNATAEAHAWTLTALGMMGKTMSAAKVEMHNLRCAAQLRIKFETERDERRAENELKDVVLGPQQTKGAKRDRDKVDTGQSSKKAKTDDGKGKATSNRRRPKGFFKAFGLDKAKKALEEGDVAPMAEDVAPTGVNVN</sequence>
<keyword evidence="3" id="KW-1185">Reference proteome</keyword>
<dbReference type="AlphaFoldDB" id="A0AA39JHI1"/>
<comment type="caution">
    <text evidence="2">The sequence shown here is derived from an EMBL/GenBank/DDBJ whole genome shotgun (WGS) entry which is preliminary data.</text>
</comment>
<accession>A0AA39JHI1</accession>
<dbReference type="EMBL" id="JAUEPT010000030">
    <property type="protein sequence ID" value="KAK0441414.1"/>
    <property type="molecule type" value="Genomic_DNA"/>
</dbReference>
<evidence type="ECO:0000313" key="3">
    <source>
        <dbReference type="Proteomes" id="UP001175226"/>
    </source>
</evidence>
<evidence type="ECO:0008006" key="4">
    <source>
        <dbReference type="Google" id="ProtNLM"/>
    </source>
</evidence>
<name>A0AA39JHI1_9AGAR</name>
<proteinExistence type="predicted"/>
<dbReference type="Proteomes" id="UP001175226">
    <property type="component" value="Unassembled WGS sequence"/>
</dbReference>